<feature type="signal peptide" evidence="2">
    <location>
        <begin position="1"/>
        <end position="22"/>
    </location>
</feature>
<dbReference type="InterPro" id="IPR006616">
    <property type="entry name" value="DM9_repeat"/>
</dbReference>
<dbReference type="EMBL" id="JACMRX010000006">
    <property type="protein sequence ID" value="KAF7987326.1"/>
    <property type="molecule type" value="Genomic_DNA"/>
</dbReference>
<dbReference type="Pfam" id="PF11901">
    <property type="entry name" value="DM9"/>
    <property type="match status" value="1"/>
</dbReference>
<keyword evidence="4" id="KW-1185">Reference proteome</keyword>
<keyword evidence="1" id="KW-0175">Coiled coil</keyword>
<evidence type="ECO:0000313" key="4">
    <source>
        <dbReference type="Proteomes" id="UP000639338"/>
    </source>
</evidence>
<dbReference type="AlphaFoldDB" id="A0A834XI42"/>
<dbReference type="SMART" id="SM00696">
    <property type="entry name" value="DM9"/>
    <property type="match status" value="2"/>
</dbReference>
<gene>
    <name evidence="3" type="ORF">HCN44_003088</name>
</gene>
<dbReference type="PANTHER" id="PTHR31649">
    <property type="entry name" value="AGAP009604-PA"/>
    <property type="match status" value="1"/>
</dbReference>
<evidence type="ECO:0000256" key="1">
    <source>
        <dbReference type="SAM" id="Coils"/>
    </source>
</evidence>
<evidence type="ECO:0000313" key="3">
    <source>
        <dbReference type="EMBL" id="KAF7987326.1"/>
    </source>
</evidence>
<dbReference type="PANTHER" id="PTHR31649:SF1">
    <property type="entry name" value="FARNESOIC ACID O-METHYL TRANSFERASE DOMAIN-CONTAINING PROTEIN"/>
    <property type="match status" value="1"/>
</dbReference>
<feature type="chain" id="PRO_5032953104" evidence="2">
    <location>
        <begin position="23"/>
        <end position="758"/>
    </location>
</feature>
<organism evidence="3 4">
    <name type="scientific">Aphidius gifuensis</name>
    <name type="common">Parasitoid wasp</name>
    <dbReference type="NCBI Taxonomy" id="684658"/>
    <lineage>
        <taxon>Eukaryota</taxon>
        <taxon>Metazoa</taxon>
        <taxon>Ecdysozoa</taxon>
        <taxon>Arthropoda</taxon>
        <taxon>Hexapoda</taxon>
        <taxon>Insecta</taxon>
        <taxon>Pterygota</taxon>
        <taxon>Neoptera</taxon>
        <taxon>Endopterygota</taxon>
        <taxon>Hymenoptera</taxon>
        <taxon>Apocrita</taxon>
        <taxon>Ichneumonoidea</taxon>
        <taxon>Braconidae</taxon>
        <taxon>Aphidiinae</taxon>
        <taxon>Aphidius</taxon>
    </lineage>
</organism>
<dbReference type="OrthoDB" id="1925699at2759"/>
<proteinExistence type="predicted"/>
<evidence type="ECO:0000256" key="2">
    <source>
        <dbReference type="SAM" id="SignalP"/>
    </source>
</evidence>
<protein>
    <submittedName>
        <fullName evidence="3">Uncharacterized protein</fullName>
    </submittedName>
</protein>
<name>A0A834XI42_APHGI</name>
<reference evidence="3 4" key="1">
    <citation type="submission" date="2020-08" db="EMBL/GenBank/DDBJ databases">
        <title>Aphidius gifuensis genome sequencing and assembly.</title>
        <authorList>
            <person name="Du Z."/>
        </authorList>
    </citation>
    <scope>NUCLEOTIDE SEQUENCE [LARGE SCALE GENOMIC DNA]</scope>
    <source>
        <strain evidence="3">YNYX2018</strain>
        <tissue evidence="3">Adults</tissue>
    </source>
</reference>
<dbReference type="Proteomes" id="UP000639338">
    <property type="component" value="Unassembled WGS sequence"/>
</dbReference>
<comment type="caution">
    <text evidence="3">The sequence shown here is derived from an EMBL/GenBank/DDBJ whole genome shotgun (WGS) entry which is preliminary data.</text>
</comment>
<keyword evidence="2" id="KW-0732">Signal</keyword>
<feature type="coiled-coil region" evidence="1">
    <location>
        <begin position="238"/>
        <end position="499"/>
    </location>
</feature>
<sequence>MMLANSVAMFTIACSLFQLGFGGVPHSAIPVTSLPPIEMLNTTLSTIAPIIPDETSTIQTVESSTELLEKIRDIMGVKKDNVKNQAVNVSNDNAQVKQYFQLLKKNIELDLHAKFETLQSRVLELENDQNHQRNIIKEKDILISELSLGTLELSAKLYQSQEKLLNITEKYIELEKSYLTVQKKIETHNDELDNERKKHSVELLNSNTEIGQLKENNKKCTDQQGVMDKSLETAKSDLVKIKETLSMKSAELDDLKQKHSIELLNSSTEIRQLKEKNEKCMDQQGELENSLKTAKSDLVKNNETQSQALDSKSAELDDLKQKHSVEILNLNMEVGKLKENNKKCTDQQGVLDKRLEIANSDLVKIKETLSVKSAELENLKQKNSIDLLKLNTEVGKLKENNKKCTDQQEELKRNLETAKLNLVKNNETQSQALDSKSAELNDLKQKNSIELLNSNTEVGQLKEKNEKCTNQQGMLERNLKEIKETLSIKSAELENLKQKNSIDLLNLNTEIGQEKDKNKKYMVQQGILEKELKENKETLSIKSSELENLKQKNSIDLLKLNTEVVQEKDKNKKCMDQQGVLEKNLETTKLDLVKNKEALSIKTAELRNLEEKSTAGFKWVKYLGNHQVEPDMVEIGVDHDGLKLVIGRASHNGDILPAKVKPEHGVAYVSYNGVEYGKTDYEIMFQTHFDWVRVENGHVPSDAVPGGKTIDGKILYVGRTIHDKVYCAGKVDPKSNKLLIPYGGKEIEYTSYEVLVMH</sequence>
<accession>A0A834XI42</accession>